<comment type="caution">
    <text evidence="2">The sequence shown here is derived from an EMBL/GenBank/DDBJ whole genome shotgun (WGS) entry which is preliminary data.</text>
</comment>
<evidence type="ECO:0000313" key="2">
    <source>
        <dbReference type="EMBL" id="GFR15627.1"/>
    </source>
</evidence>
<dbReference type="EMBL" id="BMAO01037144">
    <property type="protein sequence ID" value="GFR15627.1"/>
    <property type="molecule type" value="Genomic_DNA"/>
</dbReference>
<feature type="coiled-coil region" evidence="1">
    <location>
        <begin position="39"/>
        <end position="73"/>
    </location>
</feature>
<proteinExistence type="predicted"/>
<sequence length="95" mass="11096">MTQNLNLARGHIKASLTRLESTFDEKNTRNQISIRVSSMDDLLKEFERLDSTMSLEESELEEFKERYFDLNAKYKDKLYEVNVPNQGETQNSVSS</sequence>
<dbReference type="OrthoDB" id="6451194at2759"/>
<reference evidence="2" key="1">
    <citation type="submission" date="2020-07" db="EMBL/GenBank/DDBJ databases">
        <title>Multicomponent nature underlies the extraordinary mechanical properties of spider dragline silk.</title>
        <authorList>
            <person name="Kono N."/>
            <person name="Nakamura H."/>
            <person name="Mori M."/>
            <person name="Yoshida Y."/>
            <person name="Ohtoshi R."/>
            <person name="Malay A.D."/>
            <person name="Moran D.A.P."/>
            <person name="Tomita M."/>
            <person name="Numata K."/>
            <person name="Arakawa K."/>
        </authorList>
    </citation>
    <scope>NUCLEOTIDE SEQUENCE</scope>
</reference>
<evidence type="ECO:0000313" key="3">
    <source>
        <dbReference type="Proteomes" id="UP000887116"/>
    </source>
</evidence>
<organism evidence="2 3">
    <name type="scientific">Trichonephila clavata</name>
    <name type="common">Joro spider</name>
    <name type="synonym">Nephila clavata</name>
    <dbReference type="NCBI Taxonomy" id="2740835"/>
    <lineage>
        <taxon>Eukaryota</taxon>
        <taxon>Metazoa</taxon>
        <taxon>Ecdysozoa</taxon>
        <taxon>Arthropoda</taxon>
        <taxon>Chelicerata</taxon>
        <taxon>Arachnida</taxon>
        <taxon>Araneae</taxon>
        <taxon>Araneomorphae</taxon>
        <taxon>Entelegynae</taxon>
        <taxon>Araneoidea</taxon>
        <taxon>Nephilidae</taxon>
        <taxon>Trichonephila</taxon>
    </lineage>
</organism>
<dbReference type="AlphaFoldDB" id="A0A8X6LP96"/>
<accession>A0A8X6LP96</accession>
<name>A0A8X6LP96_TRICU</name>
<keyword evidence="1" id="KW-0175">Coiled coil</keyword>
<gene>
    <name evidence="2" type="ORF">TNCT_447201</name>
</gene>
<protein>
    <submittedName>
        <fullName evidence="2">Uncharacterized protein</fullName>
    </submittedName>
</protein>
<evidence type="ECO:0000256" key="1">
    <source>
        <dbReference type="SAM" id="Coils"/>
    </source>
</evidence>
<dbReference type="Proteomes" id="UP000887116">
    <property type="component" value="Unassembled WGS sequence"/>
</dbReference>
<keyword evidence="3" id="KW-1185">Reference proteome</keyword>